<dbReference type="Proteomes" id="UP000466794">
    <property type="component" value="Unassembled WGS sequence"/>
</dbReference>
<feature type="region of interest" description="Disordered" evidence="2">
    <location>
        <begin position="340"/>
        <end position="365"/>
    </location>
</feature>
<evidence type="ECO:0000256" key="1">
    <source>
        <dbReference type="ARBA" id="ARBA00010652"/>
    </source>
</evidence>
<evidence type="ECO:0000256" key="2">
    <source>
        <dbReference type="SAM" id="MobiDB-lite"/>
    </source>
</evidence>
<feature type="domain" description="PPE" evidence="3">
    <location>
        <begin position="36"/>
        <end position="198"/>
    </location>
</feature>
<organism evidence="4 5">
    <name type="scientific">Nocardia terrae</name>
    <dbReference type="NCBI Taxonomy" id="2675851"/>
    <lineage>
        <taxon>Bacteria</taxon>
        <taxon>Bacillati</taxon>
        <taxon>Actinomycetota</taxon>
        <taxon>Actinomycetes</taxon>
        <taxon>Mycobacteriales</taxon>
        <taxon>Nocardiaceae</taxon>
        <taxon>Nocardia</taxon>
    </lineage>
</organism>
<feature type="compositionally biased region" description="Low complexity" evidence="2">
    <location>
        <begin position="1"/>
        <end position="14"/>
    </location>
</feature>
<dbReference type="Gene3D" id="1.20.1260.20">
    <property type="entry name" value="PPE superfamily"/>
    <property type="match status" value="1"/>
</dbReference>
<accession>A0A7K1UX34</accession>
<dbReference type="Pfam" id="PF00823">
    <property type="entry name" value="PPE"/>
    <property type="match status" value="1"/>
</dbReference>
<comment type="similarity">
    <text evidence="1">Belongs to the mycobacterial PPE family.</text>
</comment>
<comment type="caution">
    <text evidence="4">The sequence shown here is derived from an EMBL/GenBank/DDBJ whole genome shotgun (WGS) entry which is preliminary data.</text>
</comment>
<reference evidence="4 5" key="1">
    <citation type="submission" date="2019-12" db="EMBL/GenBank/DDBJ databases">
        <title>Nocardia sp. nov. ET3-3 isolated from soil.</title>
        <authorList>
            <person name="Kanchanasin P."/>
            <person name="Tanasupawat S."/>
            <person name="Yuki M."/>
            <person name="Kudo T."/>
        </authorList>
    </citation>
    <scope>NUCLEOTIDE SEQUENCE [LARGE SCALE GENOMIC DNA]</scope>
    <source>
        <strain evidence="4 5">ET3-3</strain>
    </source>
</reference>
<evidence type="ECO:0000313" key="4">
    <source>
        <dbReference type="EMBL" id="MVU78946.1"/>
    </source>
</evidence>
<protein>
    <submittedName>
        <fullName evidence="4">PPE domain-containing protein</fullName>
    </submittedName>
</protein>
<keyword evidence="5" id="KW-1185">Reference proteome</keyword>
<feature type="region of interest" description="Disordered" evidence="2">
    <location>
        <begin position="196"/>
        <end position="229"/>
    </location>
</feature>
<feature type="region of interest" description="Disordered" evidence="2">
    <location>
        <begin position="1"/>
        <end position="40"/>
    </location>
</feature>
<dbReference type="InterPro" id="IPR038332">
    <property type="entry name" value="PPE_sf"/>
</dbReference>
<gene>
    <name evidence="4" type="ORF">GPX89_17045</name>
</gene>
<feature type="compositionally biased region" description="Low complexity" evidence="2">
    <location>
        <begin position="344"/>
        <end position="365"/>
    </location>
</feature>
<feature type="region of interest" description="Disordered" evidence="2">
    <location>
        <begin position="277"/>
        <end position="300"/>
    </location>
</feature>
<feature type="compositionally biased region" description="Low complexity" evidence="2">
    <location>
        <begin position="212"/>
        <end position="229"/>
    </location>
</feature>
<dbReference type="EMBL" id="WRPP01000003">
    <property type="protein sequence ID" value="MVU78946.1"/>
    <property type="molecule type" value="Genomic_DNA"/>
</dbReference>
<evidence type="ECO:0000313" key="5">
    <source>
        <dbReference type="Proteomes" id="UP000466794"/>
    </source>
</evidence>
<dbReference type="InterPro" id="IPR000030">
    <property type="entry name" value="PPE_dom"/>
</dbReference>
<name>A0A7K1UX34_9NOCA</name>
<dbReference type="SUPFAM" id="SSF140459">
    <property type="entry name" value="PE/PPE dimer-like"/>
    <property type="match status" value="1"/>
</dbReference>
<dbReference type="AlphaFoldDB" id="A0A7K1UX34"/>
<sequence>MPSVRSRSSPSSASRAERRPSPMLEPTKPGFTETVWESRPPEQLARDLVTGAGAVPAAEAGLAWTRLSAGFAAAALEYERILVILDSAWESKNSGPFIERIKALRDWLGTSASAAAGNAAQAEAHAAAYELAKLTMPDVDEVEKLKDIQQLFGQLGPAMGPILLGAMAGTDTDVEKAKAEAARVMRTYEAATENLAKPWEHEAPPQVTAGLTPTEQPAAPVETPETPTAMPTSLPTLSLDSFNLPPMPLAKLRTTTTVAAEETTTTQRVVTEPVTVQQTGQAMAPTAAGTGGQDGDEEHIPRAGLVGAPAGDLGLTSGMEAAPAVLGGVDPSAQRAPVDIAFNAGSTGSESASGTAESGSGQAAS</sequence>
<proteinExistence type="inferred from homology"/>
<evidence type="ECO:0000259" key="3">
    <source>
        <dbReference type="Pfam" id="PF00823"/>
    </source>
</evidence>